<reference evidence="2 3" key="1">
    <citation type="journal article" date="2005" name="Nucleic Acids Res.">
        <title>Genomic blueprint of Hahella chejuensis, a marine microbe producing an algicidal agent.</title>
        <authorList>
            <person name="Jeong H."/>
            <person name="Yim J.H."/>
            <person name="Lee C."/>
            <person name="Choi S.-H."/>
            <person name="Park Y.K."/>
            <person name="Yoon S.H."/>
            <person name="Hur C.-G."/>
            <person name="Kang H.-Y."/>
            <person name="Kim D."/>
            <person name="Lee H.H."/>
            <person name="Park K.H."/>
            <person name="Park S.-H."/>
            <person name="Park H.-S."/>
            <person name="Lee H.K."/>
            <person name="Oh T.K."/>
            <person name="Kim J.F."/>
        </authorList>
    </citation>
    <scope>NUCLEOTIDE SEQUENCE [LARGE SCALE GENOMIC DNA]</scope>
    <source>
        <strain evidence="2 3">KCTC 2396</strain>
    </source>
</reference>
<dbReference type="Pfam" id="PF07883">
    <property type="entry name" value="Cupin_2"/>
    <property type="match status" value="1"/>
</dbReference>
<dbReference type="NCBIfam" id="TIGR03214">
    <property type="entry name" value="ura-cupin"/>
    <property type="match status" value="1"/>
</dbReference>
<dbReference type="KEGG" id="hch:HCH_01149"/>
<feature type="domain" description="Cupin type-2" evidence="1">
    <location>
        <begin position="52"/>
        <end position="112"/>
    </location>
</feature>
<dbReference type="RefSeq" id="WP_011395101.1">
    <property type="nucleotide sequence ID" value="NC_007645.1"/>
</dbReference>
<dbReference type="InterPro" id="IPR013096">
    <property type="entry name" value="Cupin_2"/>
</dbReference>
<dbReference type="PANTHER" id="PTHR34571">
    <property type="entry name" value="(S)-UREIDOGLYCINE AMINOHYDROLASE"/>
    <property type="match status" value="1"/>
</dbReference>
<evidence type="ECO:0000259" key="1">
    <source>
        <dbReference type="Pfam" id="PF07883"/>
    </source>
</evidence>
<accession>Q2SMU8</accession>
<proteinExistence type="predicted"/>
<dbReference type="CDD" id="cd02212">
    <property type="entry name" value="cupin_UGlyAH_C"/>
    <property type="match status" value="1"/>
</dbReference>
<dbReference type="InterPro" id="IPR044697">
    <property type="entry name" value="UGlyAH_cupin_C"/>
</dbReference>
<dbReference type="InterPro" id="IPR011051">
    <property type="entry name" value="RmlC_Cupin_sf"/>
</dbReference>
<gene>
    <name evidence="2" type="ordered locus">HCH_01149</name>
</gene>
<protein>
    <submittedName>
        <fullName evidence="2">Uncharacterized protein, possibly involved in glyoxylate utilization</fullName>
    </submittedName>
</protein>
<dbReference type="EMBL" id="CP000155">
    <property type="protein sequence ID" value="ABC28026.1"/>
    <property type="molecule type" value="Genomic_DNA"/>
</dbReference>
<dbReference type="HOGENOM" id="CLU_056083_3_0_6"/>
<name>Q2SMU8_HAHCH</name>
<dbReference type="Proteomes" id="UP000000238">
    <property type="component" value="Chromosome"/>
</dbReference>
<evidence type="ECO:0000313" key="3">
    <source>
        <dbReference type="Proteomes" id="UP000000238"/>
    </source>
</evidence>
<evidence type="ECO:0000313" key="2">
    <source>
        <dbReference type="EMBL" id="ABC28026.1"/>
    </source>
</evidence>
<dbReference type="AlphaFoldDB" id="Q2SMU8"/>
<organism evidence="2 3">
    <name type="scientific">Hahella chejuensis (strain KCTC 2396)</name>
    <dbReference type="NCBI Taxonomy" id="349521"/>
    <lineage>
        <taxon>Bacteria</taxon>
        <taxon>Pseudomonadati</taxon>
        <taxon>Pseudomonadota</taxon>
        <taxon>Gammaproteobacteria</taxon>
        <taxon>Oceanospirillales</taxon>
        <taxon>Hahellaceae</taxon>
        <taxon>Hahella</taxon>
    </lineage>
</organism>
<dbReference type="InterPro" id="IPR014710">
    <property type="entry name" value="RmlC-like_jellyroll"/>
</dbReference>
<sequence>MTLTGATRSKLSRNYSLMCPDSHVPLNLPQWKNCQVIYTASPEMGAKFCQFLVNMKAGGSFCSESQTDEFLLLVLEGAIELTFGGATHRLQQDGFAHLKAGERFELKNPGDTGRILAFQKKYAPMPGATGAVISFVSSLAQTSAKPFLGDDGALLQTLLPEDSAWDWGVNVFEFQPGATLPIVEMHFMEHGLYFLQGQGVYRLGSDWHLVEQGDAIWMGPYLEQWFAATGKISSKYIYYKEMNRAPGL</sequence>
<dbReference type="OrthoDB" id="9814939at2"/>
<dbReference type="eggNOG" id="COG3257">
    <property type="taxonomic scope" value="Bacteria"/>
</dbReference>
<dbReference type="PANTHER" id="PTHR34571:SF1">
    <property type="entry name" value="(S)-UREIDOGLYCINE AMINOHYDROLASE"/>
    <property type="match status" value="1"/>
</dbReference>
<keyword evidence="3" id="KW-1185">Reference proteome</keyword>
<dbReference type="InterPro" id="IPR017627">
    <property type="entry name" value="UGHY"/>
</dbReference>
<dbReference type="Gene3D" id="2.60.120.10">
    <property type="entry name" value="Jelly Rolls"/>
    <property type="match status" value="2"/>
</dbReference>
<dbReference type="GO" id="GO:0071522">
    <property type="term" value="F:ureidoglycine aminohydrolase activity"/>
    <property type="evidence" value="ECO:0007669"/>
    <property type="project" value="InterPro"/>
</dbReference>
<dbReference type="STRING" id="349521.HCH_01149"/>
<dbReference type="SUPFAM" id="SSF51182">
    <property type="entry name" value="RmlC-like cupins"/>
    <property type="match status" value="1"/>
</dbReference>